<feature type="region of interest" description="Disordered" evidence="1">
    <location>
        <begin position="84"/>
        <end position="112"/>
    </location>
</feature>
<comment type="caution">
    <text evidence="2">The sequence shown here is derived from an EMBL/GenBank/DDBJ whole genome shotgun (WGS) entry which is preliminary data.</text>
</comment>
<dbReference type="AlphaFoldDB" id="A0AA88T4F1"/>
<proteinExistence type="predicted"/>
<evidence type="ECO:0000256" key="1">
    <source>
        <dbReference type="SAM" id="MobiDB-lite"/>
    </source>
</evidence>
<accession>A0AA88T4F1</accession>
<gene>
    <name evidence="2" type="ORF">Q5P01_002005</name>
</gene>
<protein>
    <submittedName>
        <fullName evidence="2">Uncharacterized protein</fullName>
    </submittedName>
</protein>
<reference evidence="2" key="1">
    <citation type="submission" date="2023-07" db="EMBL/GenBank/DDBJ databases">
        <title>Chromosome-level Genome Assembly of Striped Snakehead (Channa striata).</title>
        <authorList>
            <person name="Liu H."/>
        </authorList>
    </citation>
    <scope>NUCLEOTIDE SEQUENCE</scope>
    <source>
        <strain evidence="2">Gz</strain>
        <tissue evidence="2">Muscle</tissue>
    </source>
</reference>
<evidence type="ECO:0000313" key="3">
    <source>
        <dbReference type="Proteomes" id="UP001187415"/>
    </source>
</evidence>
<name>A0AA88T4F1_CHASR</name>
<dbReference type="EMBL" id="JAUPFM010000001">
    <property type="protein sequence ID" value="KAK2862472.1"/>
    <property type="molecule type" value="Genomic_DNA"/>
</dbReference>
<evidence type="ECO:0000313" key="2">
    <source>
        <dbReference type="EMBL" id="KAK2862472.1"/>
    </source>
</evidence>
<keyword evidence="3" id="KW-1185">Reference proteome</keyword>
<organism evidence="2 3">
    <name type="scientific">Channa striata</name>
    <name type="common">Snakehead murrel</name>
    <name type="synonym">Ophicephalus striatus</name>
    <dbReference type="NCBI Taxonomy" id="64152"/>
    <lineage>
        <taxon>Eukaryota</taxon>
        <taxon>Metazoa</taxon>
        <taxon>Chordata</taxon>
        <taxon>Craniata</taxon>
        <taxon>Vertebrata</taxon>
        <taxon>Euteleostomi</taxon>
        <taxon>Actinopterygii</taxon>
        <taxon>Neopterygii</taxon>
        <taxon>Teleostei</taxon>
        <taxon>Neoteleostei</taxon>
        <taxon>Acanthomorphata</taxon>
        <taxon>Anabantaria</taxon>
        <taxon>Anabantiformes</taxon>
        <taxon>Channoidei</taxon>
        <taxon>Channidae</taxon>
        <taxon>Channa</taxon>
    </lineage>
</organism>
<sequence>MAEMLAGHELIRPQVTSQQPLLQCDIICLVGQSEVCRDSRVQAELQVDSGRERSPMSETLDSAGSALSTKFRKPLATSNHYFRKRENAKRGVEGWSAVKREEKNKQKNKRHT</sequence>
<dbReference type="Proteomes" id="UP001187415">
    <property type="component" value="Unassembled WGS sequence"/>
</dbReference>
<feature type="compositionally biased region" description="Basic and acidic residues" evidence="1">
    <location>
        <begin position="84"/>
        <end position="105"/>
    </location>
</feature>